<reference evidence="1" key="1">
    <citation type="submission" date="2021-02" db="EMBL/GenBank/DDBJ databases">
        <authorList>
            <person name="Dougan E. K."/>
            <person name="Rhodes N."/>
            <person name="Thang M."/>
            <person name="Chan C."/>
        </authorList>
    </citation>
    <scope>NUCLEOTIDE SEQUENCE</scope>
</reference>
<dbReference type="Proteomes" id="UP000626109">
    <property type="component" value="Unassembled WGS sequence"/>
</dbReference>
<evidence type="ECO:0000313" key="1">
    <source>
        <dbReference type="EMBL" id="CAE8705549.1"/>
    </source>
</evidence>
<evidence type="ECO:0000313" key="2">
    <source>
        <dbReference type="Proteomes" id="UP000626109"/>
    </source>
</evidence>
<protein>
    <submittedName>
        <fullName evidence="1">Uncharacterized protein</fullName>
    </submittedName>
</protein>
<proteinExistence type="predicted"/>
<sequence>MSATLSFTVHKALSGESSSVEVPEDGTLGDLRRAVRNSLDLPRWPYIIVCDPDGPTETLDIHGQTVQIDDLLRASEGCQPLCKFGLASGMKLHITMVREPVQWVWANARGQETGSCRNPGAVLIREGDRFPSSADELLAFLRGRNEDGDDDSEMQQWGAPVGSNDAEDHRPPWSDCCLLPNLIESNSGRIEERFQATLVNLLDFLGSSEVASCYKFYAGEIYKELNISIFIMIGMSPERRHVVFVWDLMLFGHVQAVQAF</sequence>
<dbReference type="AlphaFoldDB" id="A0A813KIB7"/>
<accession>A0A813KIB7</accession>
<name>A0A813KIB7_POLGL</name>
<dbReference type="EMBL" id="CAJNNW010030997">
    <property type="protein sequence ID" value="CAE8705549.1"/>
    <property type="molecule type" value="Genomic_DNA"/>
</dbReference>
<comment type="caution">
    <text evidence="1">The sequence shown here is derived from an EMBL/GenBank/DDBJ whole genome shotgun (WGS) entry which is preliminary data.</text>
</comment>
<gene>
    <name evidence="1" type="ORF">PGLA2088_LOCUS33748</name>
</gene>
<organism evidence="1 2">
    <name type="scientific">Polarella glacialis</name>
    <name type="common">Dinoflagellate</name>
    <dbReference type="NCBI Taxonomy" id="89957"/>
    <lineage>
        <taxon>Eukaryota</taxon>
        <taxon>Sar</taxon>
        <taxon>Alveolata</taxon>
        <taxon>Dinophyceae</taxon>
        <taxon>Suessiales</taxon>
        <taxon>Suessiaceae</taxon>
        <taxon>Polarella</taxon>
    </lineage>
</organism>